<dbReference type="EMBL" id="CP061281">
    <property type="protein sequence ID" value="QNS02617.1"/>
    <property type="molecule type" value="Genomic_DNA"/>
</dbReference>
<sequence>MEQREIILRAIGVLTETQEMVRRLTDGEQLDTDVTQLGRLVSEVFPTVEIPAGATAEQAAEITISALMPASVSLVEAFAFLFTQLALVHDEGRRDVSSTELLQEIALRMSAPDSPESPDTPDAD</sequence>
<name>A0A7H1B1L2_9ACTN</name>
<keyword evidence="2" id="KW-1185">Reference proteome</keyword>
<protein>
    <submittedName>
        <fullName evidence="1">Uncharacterized protein</fullName>
    </submittedName>
</protein>
<dbReference type="Proteomes" id="UP000516428">
    <property type="component" value="Chromosome"/>
</dbReference>
<dbReference type="RefSeq" id="WP_188335372.1">
    <property type="nucleotide sequence ID" value="NZ_CP061281.1"/>
</dbReference>
<dbReference type="KEGG" id="sxn:IAG42_02600"/>
<evidence type="ECO:0000313" key="2">
    <source>
        <dbReference type="Proteomes" id="UP000516428"/>
    </source>
</evidence>
<evidence type="ECO:0000313" key="1">
    <source>
        <dbReference type="EMBL" id="QNS02617.1"/>
    </source>
</evidence>
<gene>
    <name evidence="1" type="ORF">IAG42_02600</name>
</gene>
<proteinExistence type="predicted"/>
<organism evidence="1 2">
    <name type="scientific">Streptomyces xanthii</name>
    <dbReference type="NCBI Taxonomy" id="2768069"/>
    <lineage>
        <taxon>Bacteria</taxon>
        <taxon>Bacillati</taxon>
        <taxon>Actinomycetota</taxon>
        <taxon>Actinomycetes</taxon>
        <taxon>Kitasatosporales</taxon>
        <taxon>Streptomycetaceae</taxon>
        <taxon>Streptomyces</taxon>
    </lineage>
</organism>
<accession>A0A7H1B1L2</accession>
<dbReference type="AlphaFoldDB" id="A0A7H1B1L2"/>
<reference evidence="1 2" key="1">
    <citation type="submission" date="2020-09" db="EMBL/GenBank/DDBJ databases">
        <title>A novel species.</title>
        <authorList>
            <person name="Gao J."/>
        </authorList>
    </citation>
    <scope>NUCLEOTIDE SEQUENCE [LARGE SCALE GENOMIC DNA]</scope>
    <source>
        <strain evidence="1 2">CRXT-Y-14</strain>
    </source>
</reference>